<evidence type="ECO:0000313" key="4">
    <source>
        <dbReference type="Proteomes" id="UP001499843"/>
    </source>
</evidence>
<reference evidence="3 4" key="1">
    <citation type="journal article" date="2019" name="Int. J. Syst. Evol. Microbiol.">
        <title>The Global Catalogue of Microorganisms (GCM) 10K type strain sequencing project: providing services to taxonomists for standard genome sequencing and annotation.</title>
        <authorList>
            <consortium name="The Broad Institute Genomics Platform"/>
            <consortium name="The Broad Institute Genome Sequencing Center for Infectious Disease"/>
            <person name="Wu L."/>
            <person name="Ma J."/>
        </authorList>
    </citation>
    <scope>NUCLEOTIDE SEQUENCE [LARGE SCALE GENOMIC DNA]</scope>
    <source>
        <strain evidence="3 4">JCM 16114</strain>
    </source>
</reference>
<dbReference type="GO" id="GO:0016787">
    <property type="term" value="F:hydrolase activity"/>
    <property type="evidence" value="ECO:0007669"/>
    <property type="project" value="UniProtKB-KW"/>
</dbReference>
<dbReference type="Pfam" id="PF00293">
    <property type="entry name" value="NUDIX"/>
    <property type="match status" value="1"/>
</dbReference>
<evidence type="ECO:0000313" key="3">
    <source>
        <dbReference type="EMBL" id="GAA2215333.1"/>
    </source>
</evidence>
<dbReference type="InterPro" id="IPR020084">
    <property type="entry name" value="NUDIX_hydrolase_CS"/>
</dbReference>
<dbReference type="PANTHER" id="PTHR21340">
    <property type="entry name" value="DIADENOSINE 5,5-P1,P4-TETRAPHOSPHATE PYROPHOSPHOHYDROLASE MUTT"/>
    <property type="match status" value="1"/>
</dbReference>
<accession>A0ABN3D0L5</accession>
<dbReference type="PROSITE" id="PS51462">
    <property type="entry name" value="NUDIX"/>
    <property type="match status" value="1"/>
</dbReference>
<dbReference type="PROSITE" id="PS00893">
    <property type="entry name" value="NUDIX_BOX"/>
    <property type="match status" value="1"/>
</dbReference>
<evidence type="ECO:0000256" key="1">
    <source>
        <dbReference type="ARBA" id="ARBA00022801"/>
    </source>
</evidence>
<name>A0ABN3D0L5_9ACTN</name>
<evidence type="ECO:0000259" key="2">
    <source>
        <dbReference type="PROSITE" id="PS51462"/>
    </source>
</evidence>
<keyword evidence="1 3" id="KW-0378">Hydrolase</keyword>
<dbReference type="SUPFAM" id="SSF55811">
    <property type="entry name" value="Nudix"/>
    <property type="match status" value="1"/>
</dbReference>
<dbReference type="InterPro" id="IPR000086">
    <property type="entry name" value="NUDIX_hydrolase_dom"/>
</dbReference>
<dbReference type="InterPro" id="IPR051325">
    <property type="entry name" value="Nudix_hydrolase_domain"/>
</dbReference>
<feature type="domain" description="Nudix hydrolase" evidence="2">
    <location>
        <begin position="70"/>
        <end position="204"/>
    </location>
</feature>
<sequence>MAVTESKYFHRPRVACDTVPMRPGPERLVRTLVEELSPHDDREAADRRWALEWVDSGAPLFRVAKPATPPHHLVVYAVLVDERRDAVLLVDHRKARAWLPPGGHVDPGEDPRRTVLREAEEELGLAARFHPALGREPFFLTVTRTRGADSHTDVTLWFVLEGDQRAAVTPDLREFAEVRWFGLGDGSRWEAERFDPEMSRFVAKLSAARLRLQEGTP</sequence>
<comment type="caution">
    <text evidence="3">The sequence shown here is derived from an EMBL/GenBank/DDBJ whole genome shotgun (WGS) entry which is preliminary data.</text>
</comment>
<dbReference type="CDD" id="cd03674">
    <property type="entry name" value="NUDIX_Hydrolase"/>
    <property type="match status" value="1"/>
</dbReference>
<gene>
    <name evidence="3" type="ORF">GCM10009850_108000</name>
</gene>
<dbReference type="PANTHER" id="PTHR21340:SF0">
    <property type="entry name" value="BIS(5'-NUCLEOSYL)-TETRAPHOSPHATASE [ASYMMETRICAL]"/>
    <property type="match status" value="1"/>
</dbReference>
<dbReference type="EMBL" id="BAAAQX010000049">
    <property type="protein sequence ID" value="GAA2215333.1"/>
    <property type="molecule type" value="Genomic_DNA"/>
</dbReference>
<dbReference type="Gene3D" id="3.90.79.10">
    <property type="entry name" value="Nucleoside Triphosphate Pyrophosphohydrolase"/>
    <property type="match status" value="1"/>
</dbReference>
<proteinExistence type="predicted"/>
<dbReference type="Proteomes" id="UP001499843">
    <property type="component" value="Unassembled WGS sequence"/>
</dbReference>
<dbReference type="InterPro" id="IPR015797">
    <property type="entry name" value="NUDIX_hydrolase-like_dom_sf"/>
</dbReference>
<protein>
    <submittedName>
        <fullName evidence="3">NUDIX hydrolase</fullName>
    </submittedName>
</protein>
<organism evidence="3 4">
    <name type="scientific">Nonomuraea monospora</name>
    <dbReference type="NCBI Taxonomy" id="568818"/>
    <lineage>
        <taxon>Bacteria</taxon>
        <taxon>Bacillati</taxon>
        <taxon>Actinomycetota</taxon>
        <taxon>Actinomycetes</taxon>
        <taxon>Streptosporangiales</taxon>
        <taxon>Streptosporangiaceae</taxon>
        <taxon>Nonomuraea</taxon>
    </lineage>
</organism>
<keyword evidence="4" id="KW-1185">Reference proteome</keyword>